<dbReference type="SUPFAM" id="SSF51735">
    <property type="entry name" value="NAD(P)-binding Rossmann-fold domains"/>
    <property type="match status" value="1"/>
</dbReference>
<dbReference type="Proteomes" id="UP001369815">
    <property type="component" value="Unassembled WGS sequence"/>
</dbReference>
<dbReference type="InterPro" id="IPR036291">
    <property type="entry name" value="NAD(P)-bd_dom_sf"/>
</dbReference>
<dbReference type="PANTHER" id="PTHR24320">
    <property type="entry name" value="RETINOL DEHYDROGENASE"/>
    <property type="match status" value="1"/>
</dbReference>
<evidence type="ECO:0008006" key="6">
    <source>
        <dbReference type="Google" id="ProtNLM"/>
    </source>
</evidence>
<evidence type="ECO:0000256" key="1">
    <source>
        <dbReference type="ARBA" id="ARBA00006484"/>
    </source>
</evidence>
<dbReference type="AlphaFoldDB" id="A0AAX6M8G7"/>
<dbReference type="InterPro" id="IPR002347">
    <property type="entry name" value="SDR_fam"/>
</dbReference>
<dbReference type="EMBL" id="JBANMG010000009">
    <property type="protein sequence ID" value="KAK6948949.1"/>
    <property type="molecule type" value="Genomic_DNA"/>
</dbReference>
<evidence type="ECO:0000313" key="5">
    <source>
        <dbReference type="Proteomes" id="UP001369815"/>
    </source>
</evidence>
<dbReference type="PANTHER" id="PTHR24320:SF283">
    <property type="entry name" value="RETINOL DEHYDROGENASE 11"/>
    <property type="match status" value="1"/>
</dbReference>
<organism evidence="4 5">
    <name type="scientific">Daldinia eschscholtzii</name>
    <dbReference type="NCBI Taxonomy" id="292717"/>
    <lineage>
        <taxon>Eukaryota</taxon>
        <taxon>Fungi</taxon>
        <taxon>Dikarya</taxon>
        <taxon>Ascomycota</taxon>
        <taxon>Pezizomycotina</taxon>
        <taxon>Sordariomycetes</taxon>
        <taxon>Xylariomycetidae</taxon>
        <taxon>Xylariales</taxon>
        <taxon>Hypoxylaceae</taxon>
        <taxon>Daldinia</taxon>
    </lineage>
</organism>
<sequence length="322" mass="35212">MSPFGFHTTSDELVKALSNKVKGRTFLITGTTAKGLGAQCAISLAREGPAHLILVSRNKAKVDPVLEEIARINPNVKTTFVTCELTDFDSVRAAAEKINNDASIPKIDVVINNAGIMNVKEYTLDKQGIELTFSADHVGHFLLTNLIIDKVIAAAPGARIVNVSSRGYGIGPFRGDDYNFSGGKAYDGWSAYGQAKTANILYSAELSRRLASKGVKAYAPHPGAIFTTNLANHLDMKDFENISEITRRNTGKEWLQNIQRKTLEEGAAPLLAAALDPDFDDKPGSYIEDCQIVIPHEYARDPEAARKLWEISEKLVGQKFDF</sequence>
<proteinExistence type="inferred from homology"/>
<dbReference type="Gene3D" id="3.40.50.720">
    <property type="entry name" value="NAD(P)-binding Rossmann-like Domain"/>
    <property type="match status" value="1"/>
</dbReference>
<reference evidence="4 5" key="1">
    <citation type="journal article" date="2024" name="Front Chem Biol">
        <title>Unveiling the potential of Daldinia eschscholtzii MFLUCC 19-0629 through bioactivity and bioinformatics studies for enhanced sustainable agriculture production.</title>
        <authorList>
            <person name="Brooks S."/>
            <person name="Weaver J.A."/>
            <person name="Klomchit A."/>
            <person name="Alharthi S.A."/>
            <person name="Onlamun T."/>
            <person name="Nurani R."/>
            <person name="Vong T.K."/>
            <person name="Alberti F."/>
            <person name="Greco C."/>
        </authorList>
    </citation>
    <scope>NUCLEOTIDE SEQUENCE [LARGE SCALE GENOMIC DNA]</scope>
    <source>
        <strain evidence="4">MFLUCC 19-0629</strain>
    </source>
</reference>
<evidence type="ECO:0000256" key="3">
    <source>
        <dbReference type="RuleBase" id="RU000363"/>
    </source>
</evidence>
<evidence type="ECO:0000256" key="2">
    <source>
        <dbReference type="ARBA" id="ARBA00023002"/>
    </source>
</evidence>
<comment type="similarity">
    <text evidence="1 3">Belongs to the short-chain dehydrogenases/reductases (SDR) family.</text>
</comment>
<name>A0AAX6M8G7_9PEZI</name>
<keyword evidence="5" id="KW-1185">Reference proteome</keyword>
<accession>A0AAX6M8G7</accession>
<comment type="caution">
    <text evidence="4">The sequence shown here is derived from an EMBL/GenBank/DDBJ whole genome shotgun (WGS) entry which is preliminary data.</text>
</comment>
<gene>
    <name evidence="4" type="ORF">Daesc_009021</name>
</gene>
<keyword evidence="2" id="KW-0560">Oxidoreductase</keyword>
<evidence type="ECO:0000313" key="4">
    <source>
        <dbReference type="EMBL" id="KAK6948949.1"/>
    </source>
</evidence>
<dbReference type="Pfam" id="PF00106">
    <property type="entry name" value="adh_short"/>
    <property type="match status" value="1"/>
</dbReference>
<dbReference type="PRINTS" id="PR00080">
    <property type="entry name" value="SDRFAMILY"/>
</dbReference>
<dbReference type="PRINTS" id="PR00081">
    <property type="entry name" value="GDHRDH"/>
</dbReference>
<protein>
    <recommendedName>
        <fullName evidence="6">NAD(P)-binding protein</fullName>
    </recommendedName>
</protein>
<dbReference type="GO" id="GO:0016491">
    <property type="term" value="F:oxidoreductase activity"/>
    <property type="evidence" value="ECO:0007669"/>
    <property type="project" value="UniProtKB-KW"/>
</dbReference>